<dbReference type="Proteomes" id="UP000663874">
    <property type="component" value="Unassembled WGS sequence"/>
</dbReference>
<evidence type="ECO:0000313" key="1">
    <source>
        <dbReference type="EMBL" id="CAF4358000.1"/>
    </source>
</evidence>
<dbReference type="AlphaFoldDB" id="A0A820LIP9"/>
<sequence>KPLSSITRADIHQWFYTNEISYGTFRSSNGQIYPWFHGMIFFLFCNI</sequence>
<reference evidence="1" key="1">
    <citation type="submission" date="2021-02" db="EMBL/GenBank/DDBJ databases">
        <authorList>
            <person name="Nowell W R."/>
        </authorList>
    </citation>
    <scope>NUCLEOTIDE SEQUENCE</scope>
</reference>
<gene>
    <name evidence="1" type="ORF">FNK824_LOCUS42570</name>
</gene>
<evidence type="ECO:0000313" key="2">
    <source>
        <dbReference type="Proteomes" id="UP000663874"/>
    </source>
</evidence>
<proteinExistence type="predicted"/>
<organism evidence="1 2">
    <name type="scientific">Rotaria sordida</name>
    <dbReference type="NCBI Taxonomy" id="392033"/>
    <lineage>
        <taxon>Eukaryota</taxon>
        <taxon>Metazoa</taxon>
        <taxon>Spiralia</taxon>
        <taxon>Gnathifera</taxon>
        <taxon>Rotifera</taxon>
        <taxon>Eurotatoria</taxon>
        <taxon>Bdelloidea</taxon>
        <taxon>Philodinida</taxon>
        <taxon>Philodinidae</taxon>
        <taxon>Rotaria</taxon>
    </lineage>
</organism>
<accession>A0A820LIP9</accession>
<name>A0A820LIP9_9BILA</name>
<protein>
    <submittedName>
        <fullName evidence="1">Uncharacterized protein</fullName>
    </submittedName>
</protein>
<comment type="caution">
    <text evidence="1">The sequence shown here is derived from an EMBL/GenBank/DDBJ whole genome shotgun (WGS) entry which is preliminary data.</text>
</comment>
<dbReference type="EMBL" id="CAJOBE010051260">
    <property type="protein sequence ID" value="CAF4358000.1"/>
    <property type="molecule type" value="Genomic_DNA"/>
</dbReference>
<feature type="non-terminal residue" evidence="1">
    <location>
        <position position="1"/>
    </location>
</feature>